<dbReference type="EMBL" id="CP072648">
    <property type="protein sequence ID" value="QUW03152.1"/>
    <property type="molecule type" value="Genomic_DNA"/>
</dbReference>
<accession>A0ABX8B9R2</accession>
<dbReference type="RefSeq" id="WP_211429043.1">
    <property type="nucleotide sequence ID" value="NZ_CP072648.1"/>
</dbReference>
<dbReference type="InterPro" id="IPR051266">
    <property type="entry name" value="CLCR"/>
</dbReference>
<dbReference type="Proteomes" id="UP000676506">
    <property type="component" value="Chromosome 1"/>
</dbReference>
<evidence type="ECO:0000259" key="1">
    <source>
        <dbReference type="PROSITE" id="PS50234"/>
    </source>
</evidence>
<dbReference type="SUPFAM" id="SSF53300">
    <property type="entry name" value="vWA-like"/>
    <property type="match status" value="1"/>
</dbReference>
<feature type="domain" description="VWFA" evidence="1">
    <location>
        <begin position="299"/>
        <end position="493"/>
    </location>
</feature>
<keyword evidence="3" id="KW-1185">Reference proteome</keyword>
<dbReference type="NCBIfam" id="TIGR03436">
    <property type="entry name" value="acidobact_VWFA"/>
    <property type="match status" value="1"/>
</dbReference>
<proteinExistence type="predicted"/>
<dbReference type="InterPro" id="IPR017802">
    <property type="entry name" value="VWFA-rel_acidobac-type"/>
</dbReference>
<dbReference type="PROSITE" id="PS50234">
    <property type="entry name" value="VWFA"/>
    <property type="match status" value="1"/>
</dbReference>
<evidence type="ECO:0000313" key="2">
    <source>
        <dbReference type="EMBL" id="QUW03152.1"/>
    </source>
</evidence>
<evidence type="ECO:0000313" key="3">
    <source>
        <dbReference type="Proteomes" id="UP000676506"/>
    </source>
</evidence>
<dbReference type="CDD" id="cd00198">
    <property type="entry name" value="vWFA"/>
    <property type="match status" value="1"/>
</dbReference>
<gene>
    <name evidence="2" type="ORF">J8C06_01520</name>
</gene>
<sequence length="536" mass="59305">MWSARRLRSLLVGLALLGWVGELSGWTQQDFEPRRPVKRYFDDTRTLLPPKSTIRIRNPRGNIRVQIVARPDVVITATRHAAPGPPVRAEEVTLEELPQQLNIVTDPPPTVTGVDLEVLVPEDTYLRLMSEVGTLRVEGLPAGLIATAYQGNIELCLPPDADADVTWTSAHGVVRAELPLRRFGTPDERSLHGQMGRGGAILVAQTDRGDIVVRPLSLEGKRQEPPALERPTVAAADEPFSATEGSDVVLESTLVLLNAVITTPNGTPVRGLQPADFVVLENGEPQEVTYFGTLETPFNLVLLLDLSGSTREKLAVIRRAALGFLAALRPEDRMAVVTFSDTARLICPLTNDRRKLRERLDEIRRPEGGTNFYDALAGTMNSVLRDVRGERNAIVMVTDGLDNVLPPGGPDYGSRTTYEELRALAQECDAMLLPIYLDTEAETVERYGPRARAGYAIARTQLRELATLTGGRMFYAKTVEDLEDCYAAVAAELRSVYSFGYYPRDARRDGTFRRIQVKVRREGAVVRTRRGYVMPK</sequence>
<dbReference type="SMART" id="SM00327">
    <property type="entry name" value="VWA"/>
    <property type="match status" value="1"/>
</dbReference>
<dbReference type="Gene3D" id="3.40.50.410">
    <property type="entry name" value="von Willebrand factor, type A domain"/>
    <property type="match status" value="1"/>
</dbReference>
<reference evidence="2 3" key="1">
    <citation type="submission" date="2021-03" db="EMBL/GenBank/DDBJ databases">
        <title>Genomic and phenotypic characterization of Chloracidobacterium isolates provides evidence for multiple species.</title>
        <authorList>
            <person name="Saini M.K."/>
            <person name="Costas A.M.G."/>
            <person name="Tank M."/>
            <person name="Bryant D.A."/>
        </authorList>
    </citation>
    <scope>NUCLEOTIDE SEQUENCE [LARGE SCALE GENOMIC DNA]</scope>
    <source>
        <strain evidence="2 3">BV2-C</strain>
    </source>
</reference>
<dbReference type="InterPro" id="IPR036465">
    <property type="entry name" value="vWFA_dom_sf"/>
</dbReference>
<dbReference type="PANTHER" id="PTHR10579:SF43">
    <property type="entry name" value="ZINC FINGER (C3HC4-TYPE RING FINGER) FAMILY PROTEIN"/>
    <property type="match status" value="1"/>
</dbReference>
<dbReference type="InterPro" id="IPR002035">
    <property type="entry name" value="VWF_A"/>
</dbReference>
<dbReference type="Pfam" id="PF13519">
    <property type="entry name" value="VWA_2"/>
    <property type="match status" value="1"/>
</dbReference>
<name>A0ABX8B9R2_9BACT</name>
<protein>
    <submittedName>
        <fullName evidence="2">VWA domain-containing protein</fullName>
    </submittedName>
</protein>
<organism evidence="2 3">
    <name type="scientific">Chloracidobacterium validum</name>
    <dbReference type="NCBI Taxonomy" id="2821543"/>
    <lineage>
        <taxon>Bacteria</taxon>
        <taxon>Pseudomonadati</taxon>
        <taxon>Acidobacteriota</taxon>
        <taxon>Terriglobia</taxon>
        <taxon>Terriglobales</taxon>
        <taxon>Acidobacteriaceae</taxon>
        <taxon>Chloracidobacterium</taxon>
    </lineage>
</organism>
<dbReference type="PANTHER" id="PTHR10579">
    <property type="entry name" value="CALCIUM-ACTIVATED CHLORIDE CHANNEL REGULATOR"/>
    <property type="match status" value="1"/>
</dbReference>